<feature type="region of interest" description="Disordered" evidence="1">
    <location>
        <begin position="771"/>
        <end position="798"/>
    </location>
</feature>
<feature type="compositionally biased region" description="Polar residues" evidence="1">
    <location>
        <begin position="847"/>
        <end position="860"/>
    </location>
</feature>
<keyword evidence="2" id="KW-0812">Transmembrane</keyword>
<feature type="compositionally biased region" description="Polar residues" evidence="1">
    <location>
        <begin position="607"/>
        <end position="618"/>
    </location>
</feature>
<evidence type="ECO:0000313" key="3">
    <source>
        <dbReference type="EMBL" id="KXT07435.1"/>
    </source>
</evidence>
<evidence type="ECO:0000256" key="1">
    <source>
        <dbReference type="SAM" id="MobiDB-lite"/>
    </source>
</evidence>
<dbReference type="AlphaFoldDB" id="A0A139HY96"/>
<feature type="compositionally biased region" description="Pro residues" evidence="1">
    <location>
        <begin position="475"/>
        <end position="489"/>
    </location>
</feature>
<dbReference type="Proteomes" id="UP000070133">
    <property type="component" value="Unassembled WGS sequence"/>
</dbReference>
<accession>A0A139HY96</accession>
<protein>
    <submittedName>
        <fullName evidence="3">Uncharacterized protein</fullName>
    </submittedName>
</protein>
<feature type="compositionally biased region" description="Polar residues" evidence="1">
    <location>
        <begin position="425"/>
        <end position="459"/>
    </location>
</feature>
<name>A0A139HY96_9PEZI</name>
<proteinExistence type="predicted"/>
<keyword evidence="4" id="KW-1185">Reference proteome</keyword>
<reference evidence="3 4" key="1">
    <citation type="submission" date="2015-07" db="EMBL/GenBank/DDBJ databases">
        <title>Comparative genomics of the Sigatoka disease complex on banana suggests a link between parallel evolutionary changes in Pseudocercospora fijiensis and Pseudocercospora eumusae and increased virulence on the banana host.</title>
        <authorList>
            <person name="Chang T.-C."/>
            <person name="Salvucci A."/>
            <person name="Crous P.W."/>
            <person name="Stergiopoulos I."/>
        </authorList>
    </citation>
    <scope>NUCLEOTIDE SEQUENCE [LARGE SCALE GENOMIC DNA]</scope>
    <source>
        <strain evidence="3 4">CBS 114824</strain>
    </source>
</reference>
<keyword evidence="2" id="KW-0472">Membrane</keyword>
<comment type="caution">
    <text evidence="3">The sequence shown here is derived from an EMBL/GenBank/DDBJ whole genome shotgun (WGS) entry which is preliminary data.</text>
</comment>
<organism evidence="3 4">
    <name type="scientific">Pseudocercospora eumusae</name>
    <dbReference type="NCBI Taxonomy" id="321146"/>
    <lineage>
        <taxon>Eukaryota</taxon>
        <taxon>Fungi</taxon>
        <taxon>Dikarya</taxon>
        <taxon>Ascomycota</taxon>
        <taxon>Pezizomycotina</taxon>
        <taxon>Dothideomycetes</taxon>
        <taxon>Dothideomycetidae</taxon>
        <taxon>Mycosphaerellales</taxon>
        <taxon>Mycosphaerellaceae</taxon>
        <taxon>Pseudocercospora</taxon>
    </lineage>
</organism>
<feature type="region of interest" description="Disordered" evidence="1">
    <location>
        <begin position="424"/>
        <end position="680"/>
    </location>
</feature>
<sequence length="1209" mass="131540">MAATTPRLQDVYQQAYSEHLLANARISKLYATTTETWAGALSKATTASPRLPTNVSSLKGLTGDSPRRIDQAGQASLGRFASLLALLWFAVIVPLFYLLLYITVCIGTVSLAYEICKTLGPNARRQLHEVRHHGSIKYWQEQSRRIAQRAQKIYAYYRWHRARDEALNTFRIVDRTISKNLPYLLLLVPAFLLIKAMCFPSAARDLIPWNELERFEVPWYLRIERRQVGSNHLAPDVHRNTVPRYKEPEIAVRHSTAVEAAQKVTLAATHTEYLITTVFKTVQASTALGPTCPAALANPISENVPHKSAAQVSLVCKIPHFHLGQQIPLPANRIVTSKPSRIRRLVVGRVECKMDFSLCIAKACRGMVDKELRFAKFVSRWACVRHDRQIQHSPKGSSVSCRMYLSLPSKTLDAVDAQGRHVNLPSHSMLNSRGSSTGPGVVPSRSSSHRSGAQNTISAKKSPGFLGSAQVSQLAPPPSPPPSTPPPAAPRNKGRRFELGVPRASTTPNLPVLTPGLPSSPETSKRARGPPPKRPPRPSSELFLSPMSPPIVRTLSPSAHLAERPLNTPHASPAMPPPAMPDSSSARRLISESQNGQDQRDYIPPLFSQSPNLKTGSASKLGESRIAGPSKPASMSDPKHHIPARGTDGTMASKVQELAEKGRERGHQAPPSTASSTPPETLFEFPIVPLARPSTAPPSLDRLTSRARNDMNFAQGPRSPGLKARHVSKASARSLDTYLLSATKKPALHRGKTASSLRAVLLDLDEATRNKRKAVLKPTRPPPTSEGPISSRRKKKGETMSMLLDTGFFPVKELIYGNGKATKMRESAMYRINLPPRLSFLEGDLPQTPSTRGHTPSELFQYSPSSPRRSRYRKSAGSGRSPLAQISENGSPGRDSGYASLDTGVSLAAIPEDSMAKENGGHSPGLSTPPLSRQIHLRGGSVVTVTPPELTAWKPTVYLHGPIKLLKPSIVPRKNSVASLEAFQEAVDQVYQHALAIPRRRSDDAVVDDICDFFDDFDNEMIGFGGEQFMHSVNESVDAEGCGVEEESEGFSTPPSEWSSDVAVIAMAREALSINVDMCQPAIPRVETEETLRERGIARLARLSRSSAGSTPGEAMADGKESLILGSLSLLPAPEDGAVESVLRLRGSGRGGSSVGYARSECSNAEEVQEIDNFEPAPISKTARNLAMRRTRNPIKKIKHAVALANAAL</sequence>
<feature type="transmembrane region" description="Helical" evidence="2">
    <location>
        <begin position="181"/>
        <end position="203"/>
    </location>
</feature>
<feature type="region of interest" description="Disordered" evidence="1">
    <location>
        <begin position="841"/>
        <end position="900"/>
    </location>
</feature>
<gene>
    <name evidence="3" type="ORF">AC578_542</name>
</gene>
<keyword evidence="2" id="KW-1133">Transmembrane helix</keyword>
<feature type="transmembrane region" description="Helical" evidence="2">
    <location>
        <begin position="86"/>
        <end position="116"/>
    </location>
</feature>
<dbReference type="OrthoDB" id="3786440at2759"/>
<evidence type="ECO:0000256" key="2">
    <source>
        <dbReference type="SAM" id="Phobius"/>
    </source>
</evidence>
<feature type="compositionally biased region" description="Basic and acidic residues" evidence="1">
    <location>
        <begin position="657"/>
        <end position="667"/>
    </location>
</feature>
<feature type="compositionally biased region" description="Low complexity" evidence="1">
    <location>
        <begin position="669"/>
        <end position="679"/>
    </location>
</feature>
<dbReference type="EMBL" id="LFZN01000002">
    <property type="protein sequence ID" value="KXT07435.1"/>
    <property type="molecule type" value="Genomic_DNA"/>
</dbReference>
<evidence type="ECO:0000313" key="4">
    <source>
        <dbReference type="Proteomes" id="UP000070133"/>
    </source>
</evidence>